<sequence length="501" mass="57829">MKKTFGLLTFLIRIFIYLTPAVLFFWLWQKDLVRDGVLVATYNFDQLSPFISPLHPQSRVSDPVVEAGDTYQIVKDDPVYFDVRLPRHFNSASVKIRYQNIDQSIIELGALASRLAWSFDLRAVYNEAVNQLFHDKLVWDPIYQDDVVLFRKDQRFKTVDEFLDQLPPHDRIASYRYDLPGDLFLSRYQPRNFGVEINKSLRGEHRFFTYVKNEPLELKLLIQDVNRNFGDDYLDIAVYKEDQQIYSTFIQDDGNVKDDAKFSEPQEVDISLPGLAEGVYRVELITRSDDIFIRRLATPQDLLVFIGGVYLADNVGYADEYSDERSKPTLLYTNGSRFKAFTSHIEGLQTLKIGEHILDLTKTHKLYSLDADFSNKEILVPRNDVRVLTNGFIAFSNETFFVPEEVNLNDGEKFNTDAIRYVIARYKQPVERDGWLVSQVDFDLNKLDATGDKLTFVISLPGLEGGDRGVKIGSIEIELKTSPLDWFGVADRIVNKLKEFI</sequence>
<keyword evidence="1" id="KW-0472">Membrane</keyword>
<evidence type="ECO:0000313" key="3">
    <source>
        <dbReference type="Proteomes" id="UP000230935"/>
    </source>
</evidence>
<organism evidence="2 3">
    <name type="scientific">Candidatus Buchananbacteria bacterium CG10_big_fil_rev_8_21_14_0_10_42_9</name>
    <dbReference type="NCBI Taxonomy" id="1974526"/>
    <lineage>
        <taxon>Bacteria</taxon>
        <taxon>Candidatus Buchananiibacteriota</taxon>
    </lineage>
</organism>
<reference evidence="3" key="1">
    <citation type="submission" date="2017-09" db="EMBL/GenBank/DDBJ databases">
        <title>Depth-based differentiation of microbial function through sediment-hosted aquifers and enrichment of novel symbionts in the deep terrestrial subsurface.</title>
        <authorList>
            <person name="Probst A.J."/>
            <person name="Ladd B."/>
            <person name="Jarett J.K."/>
            <person name="Geller-Mcgrath D.E."/>
            <person name="Sieber C.M.K."/>
            <person name="Emerson J.B."/>
            <person name="Anantharaman K."/>
            <person name="Thomas B.C."/>
            <person name="Malmstrom R."/>
            <person name="Stieglmeier M."/>
            <person name="Klingl A."/>
            <person name="Woyke T."/>
            <person name="Ryan C.M."/>
            <person name="Banfield J.F."/>
        </authorList>
    </citation>
    <scope>NUCLEOTIDE SEQUENCE [LARGE SCALE GENOMIC DNA]</scope>
</reference>
<evidence type="ECO:0000313" key="2">
    <source>
        <dbReference type="EMBL" id="PIS05543.1"/>
    </source>
</evidence>
<name>A0A2H0W2F5_9BACT</name>
<comment type="caution">
    <text evidence="2">The sequence shown here is derived from an EMBL/GenBank/DDBJ whole genome shotgun (WGS) entry which is preliminary data.</text>
</comment>
<feature type="transmembrane region" description="Helical" evidence="1">
    <location>
        <begin position="7"/>
        <end position="28"/>
    </location>
</feature>
<evidence type="ECO:0000256" key="1">
    <source>
        <dbReference type="SAM" id="Phobius"/>
    </source>
</evidence>
<keyword evidence="1" id="KW-1133">Transmembrane helix</keyword>
<protein>
    <submittedName>
        <fullName evidence="2">Uncharacterized protein</fullName>
    </submittedName>
</protein>
<proteinExistence type="predicted"/>
<gene>
    <name evidence="2" type="ORF">COT81_00830</name>
</gene>
<keyword evidence="1" id="KW-0812">Transmembrane</keyword>
<dbReference type="Proteomes" id="UP000230935">
    <property type="component" value="Unassembled WGS sequence"/>
</dbReference>
<accession>A0A2H0W2F5</accession>
<dbReference type="AlphaFoldDB" id="A0A2H0W2F5"/>
<dbReference type="EMBL" id="PEZZ01000004">
    <property type="protein sequence ID" value="PIS05543.1"/>
    <property type="molecule type" value="Genomic_DNA"/>
</dbReference>